<feature type="domain" description="DUF4326" evidence="1">
    <location>
        <begin position="120"/>
        <end position="228"/>
    </location>
</feature>
<evidence type="ECO:0000313" key="3">
    <source>
        <dbReference type="Proteomes" id="UP000186919"/>
    </source>
</evidence>
<name>A0A179VE94_9MYCO</name>
<dbReference type="Pfam" id="PF14216">
    <property type="entry name" value="DUF4326"/>
    <property type="match status" value="1"/>
</dbReference>
<dbReference type="AlphaFoldDB" id="A0A179VE94"/>
<comment type="caution">
    <text evidence="2">The sequence shown here is derived from an EMBL/GenBank/DDBJ whole genome shotgun (WGS) entry which is preliminary data.</text>
</comment>
<gene>
    <name evidence="2" type="ORF">AWB85_21295</name>
</gene>
<proteinExistence type="predicted"/>
<accession>A0A179VE94</accession>
<evidence type="ECO:0000313" key="2">
    <source>
        <dbReference type="EMBL" id="OAT69305.1"/>
    </source>
</evidence>
<evidence type="ECO:0000259" key="1">
    <source>
        <dbReference type="Pfam" id="PF14216"/>
    </source>
</evidence>
<dbReference type="EMBL" id="LQYE01000007">
    <property type="protein sequence ID" value="OAT69305.1"/>
    <property type="molecule type" value="Genomic_DNA"/>
</dbReference>
<dbReference type="InterPro" id="IPR025475">
    <property type="entry name" value="DUF4326"/>
</dbReference>
<dbReference type="Proteomes" id="UP000186919">
    <property type="component" value="Unassembled WGS sequence"/>
</dbReference>
<dbReference type="RefSeq" id="WP_064628772.1">
    <property type="nucleotide sequence ID" value="NZ_LQYE01000007.1"/>
</dbReference>
<reference evidence="2 3" key="1">
    <citation type="submission" date="2016-01" db="EMBL/GenBank/DDBJ databases">
        <title>Mycobacterium immunogenum strain CD11_6 genome sequencing and assembly.</title>
        <authorList>
            <person name="Kaur G."/>
            <person name="Nair G.R."/>
            <person name="Mayilraj S."/>
        </authorList>
    </citation>
    <scope>NUCLEOTIDE SEQUENCE [LARGE SCALE GENOMIC DNA]</scope>
    <source>
        <strain evidence="2 3">CD11-6</strain>
    </source>
</reference>
<protein>
    <recommendedName>
        <fullName evidence="1">DUF4326 domain-containing protein</fullName>
    </recommendedName>
</protein>
<sequence length="239" mass="26736">MSESHPYEEWLAATRRTTSIEWPIEVDDRLRILVRLVTKEVYEAADRGECPLPGRTPSAAVVLSNIILGLPLQKLALLGQAPGTAVLQEAAAVNGKFSVVDRDPWLGRPRSWAKPLRIQQHRGRRLPDFTISVARPSKFGSPFKISARKGRWYVDAGPLGTWEFGDQADAHTASAGLYRDWLDGDTQLRSEELDKRRARILNELATLRGYSLACYCAPELQCHVDYLLVRSNSEPMGIS</sequence>
<organism evidence="2 3">
    <name type="scientific">Mycobacteroides immunogenum</name>
    <dbReference type="NCBI Taxonomy" id="83262"/>
    <lineage>
        <taxon>Bacteria</taxon>
        <taxon>Bacillati</taxon>
        <taxon>Actinomycetota</taxon>
        <taxon>Actinomycetes</taxon>
        <taxon>Mycobacteriales</taxon>
        <taxon>Mycobacteriaceae</taxon>
        <taxon>Mycobacteroides</taxon>
    </lineage>
</organism>